<comment type="caution">
    <text evidence="1">The sequence shown here is derived from an EMBL/GenBank/DDBJ whole genome shotgun (WGS) entry which is preliminary data.</text>
</comment>
<organism evidence="1 2">
    <name type="scientific">Synchytrium endobioticum</name>
    <dbReference type="NCBI Taxonomy" id="286115"/>
    <lineage>
        <taxon>Eukaryota</taxon>
        <taxon>Fungi</taxon>
        <taxon>Fungi incertae sedis</taxon>
        <taxon>Chytridiomycota</taxon>
        <taxon>Chytridiomycota incertae sedis</taxon>
        <taxon>Chytridiomycetes</taxon>
        <taxon>Synchytriales</taxon>
        <taxon>Synchytriaceae</taxon>
        <taxon>Synchytrium</taxon>
    </lineage>
</organism>
<dbReference type="EMBL" id="QEAM01000298">
    <property type="protein sequence ID" value="TPX41869.1"/>
    <property type="molecule type" value="Genomic_DNA"/>
</dbReference>
<dbReference type="AlphaFoldDB" id="A0A507CRV5"/>
<proteinExistence type="predicted"/>
<protein>
    <submittedName>
        <fullName evidence="1">Uncharacterized protein</fullName>
    </submittedName>
</protein>
<gene>
    <name evidence="1" type="ORF">SeLEV6574_g05879</name>
</gene>
<dbReference type="VEuPathDB" id="FungiDB:SeMB42_g05671"/>
<dbReference type="Proteomes" id="UP000320475">
    <property type="component" value="Unassembled WGS sequence"/>
</dbReference>
<evidence type="ECO:0000313" key="2">
    <source>
        <dbReference type="Proteomes" id="UP000320475"/>
    </source>
</evidence>
<evidence type="ECO:0000313" key="1">
    <source>
        <dbReference type="EMBL" id="TPX41869.1"/>
    </source>
</evidence>
<sequence length="79" mass="8901">MTTPRPRIPCDNEECLPWSQQWSVRPPSNPVRIASSANHGLWLVLIKSCNPWITPSVIKIWNASFAMASWNVPLVSVFA</sequence>
<accession>A0A507CRV5</accession>
<name>A0A507CRV5_9FUNG</name>
<reference evidence="1 2" key="1">
    <citation type="journal article" date="2019" name="Sci. Rep.">
        <title>Comparative genomics of chytrid fungi reveal insights into the obligate biotrophic and pathogenic lifestyle of Synchytrium endobioticum.</title>
        <authorList>
            <person name="van de Vossenberg B.T.L.H."/>
            <person name="Warris S."/>
            <person name="Nguyen H.D.T."/>
            <person name="van Gent-Pelzer M.P.E."/>
            <person name="Joly D.L."/>
            <person name="van de Geest H.C."/>
            <person name="Bonants P.J.M."/>
            <person name="Smith D.S."/>
            <person name="Levesque C.A."/>
            <person name="van der Lee T.A.J."/>
        </authorList>
    </citation>
    <scope>NUCLEOTIDE SEQUENCE [LARGE SCALE GENOMIC DNA]</scope>
    <source>
        <strain evidence="1 2">LEV6574</strain>
    </source>
</reference>